<organism evidence="1 2">
    <name type="scientific">Postia placenta MAD-698-R-SB12</name>
    <dbReference type="NCBI Taxonomy" id="670580"/>
    <lineage>
        <taxon>Eukaryota</taxon>
        <taxon>Fungi</taxon>
        <taxon>Dikarya</taxon>
        <taxon>Basidiomycota</taxon>
        <taxon>Agaricomycotina</taxon>
        <taxon>Agaricomycetes</taxon>
        <taxon>Polyporales</taxon>
        <taxon>Adustoporiaceae</taxon>
        <taxon>Rhodonia</taxon>
    </lineage>
</organism>
<name>A0A1X6MRF0_9APHY</name>
<evidence type="ECO:0000313" key="1">
    <source>
        <dbReference type="EMBL" id="OSX58958.1"/>
    </source>
</evidence>
<dbReference type="Proteomes" id="UP000194127">
    <property type="component" value="Unassembled WGS sequence"/>
</dbReference>
<dbReference type="AlphaFoldDB" id="A0A1X6MRF0"/>
<gene>
    <name evidence="1" type="ORF">POSPLADRAFT_1049111</name>
</gene>
<keyword evidence="2" id="KW-1185">Reference proteome</keyword>
<dbReference type="RefSeq" id="XP_024335752.1">
    <property type="nucleotide sequence ID" value="XM_024479666.1"/>
</dbReference>
<proteinExistence type="predicted"/>
<accession>A0A1X6MRF0</accession>
<dbReference type="GeneID" id="36324616"/>
<dbReference type="EMBL" id="KZ110603">
    <property type="protein sequence ID" value="OSX58958.1"/>
    <property type="molecule type" value="Genomic_DNA"/>
</dbReference>
<protein>
    <submittedName>
        <fullName evidence="1">Uncharacterized protein</fullName>
    </submittedName>
</protein>
<sequence>MTDPATSLNNTVGAYFIGCTISSMLRAAPKIAFLCGIVGGKRSTPRRLAAQCGNLSAEHSKRLSGLLDQYEVMTASINNNIIVSDNENKGPIPKEIGNTGMIVTLDDLWWAMLYNPASNRELNVRNRFRKRHYHEGNILVSINSECQEMPPDLHAEREIELENIPHLAVDLPARRQTAA</sequence>
<evidence type="ECO:0000313" key="2">
    <source>
        <dbReference type="Proteomes" id="UP000194127"/>
    </source>
</evidence>
<reference evidence="1 2" key="1">
    <citation type="submission" date="2017-04" db="EMBL/GenBank/DDBJ databases">
        <title>Genome Sequence of the Model Brown-Rot Fungus Postia placenta SB12.</title>
        <authorList>
            <consortium name="DOE Joint Genome Institute"/>
            <person name="Gaskell J."/>
            <person name="Kersten P."/>
            <person name="Larrondo L.F."/>
            <person name="Canessa P."/>
            <person name="Martinez D."/>
            <person name="Hibbett D."/>
            <person name="Schmoll M."/>
            <person name="Kubicek C.P."/>
            <person name="Martinez A.T."/>
            <person name="Yadav J."/>
            <person name="Master E."/>
            <person name="Magnuson J.K."/>
            <person name="James T."/>
            <person name="Yaver D."/>
            <person name="Berka R."/>
            <person name="Labutti K."/>
            <person name="Lipzen A."/>
            <person name="Aerts A."/>
            <person name="Barry K."/>
            <person name="Henrissat B."/>
            <person name="Blanchette R."/>
            <person name="Grigoriev I."/>
            <person name="Cullen D."/>
        </authorList>
    </citation>
    <scope>NUCLEOTIDE SEQUENCE [LARGE SCALE GENOMIC DNA]</scope>
    <source>
        <strain evidence="1 2">MAD-698-R-SB12</strain>
    </source>
</reference>
<dbReference type="OrthoDB" id="10271736at2759"/>